<accession>A0ABX7Q3Q0</accession>
<evidence type="ECO:0000313" key="3">
    <source>
        <dbReference type="Proteomes" id="UP000663651"/>
    </source>
</evidence>
<keyword evidence="1" id="KW-0732">Signal</keyword>
<evidence type="ECO:0000256" key="1">
    <source>
        <dbReference type="SAM" id="SignalP"/>
    </source>
</evidence>
<feature type="signal peptide" evidence="1">
    <location>
        <begin position="1"/>
        <end position="24"/>
    </location>
</feature>
<dbReference type="EMBL" id="CP071382">
    <property type="protein sequence ID" value="QSV45526.1"/>
    <property type="molecule type" value="Genomic_DNA"/>
</dbReference>
<proteinExistence type="predicted"/>
<dbReference type="NCBIfam" id="NF041027">
    <property type="entry name" value="GSU2204_Se_pt_1"/>
    <property type="match status" value="1"/>
</dbReference>
<feature type="chain" id="PRO_5045265803" evidence="1">
    <location>
        <begin position="25"/>
        <end position="658"/>
    </location>
</feature>
<reference evidence="2 3" key="1">
    <citation type="submission" date="2021-03" db="EMBL/GenBank/DDBJ databases">
        <title>Geobacter metallireducens gen. nov. sp. nov., a microorganism capable of coupling the complete oxidation of organic compounds to the reduction of iron and other metals.</title>
        <authorList>
            <person name="Li Y."/>
        </authorList>
    </citation>
    <scope>NUCLEOTIDE SEQUENCE [LARGE SCALE GENOMIC DNA]</scope>
    <source>
        <strain evidence="2 3">Jerry-YX</strain>
    </source>
</reference>
<dbReference type="SUPFAM" id="SSF56935">
    <property type="entry name" value="Porins"/>
    <property type="match status" value="1"/>
</dbReference>
<dbReference type="InterPro" id="IPR020016">
    <property type="entry name" value="Decahaem-assoc_OM_MtrB/PioB"/>
</dbReference>
<evidence type="ECO:0000313" key="2">
    <source>
        <dbReference type="EMBL" id="QSV45526.1"/>
    </source>
</evidence>
<dbReference type="Proteomes" id="UP000663651">
    <property type="component" value="Chromosome"/>
</dbReference>
<name>A0ABX7Q3Q0_9BACT</name>
<keyword evidence="3" id="KW-1185">Reference proteome</keyword>
<dbReference type="Pfam" id="PF11854">
    <property type="entry name" value="MtrB_PioB"/>
    <property type="match status" value="1"/>
</dbReference>
<protein>
    <submittedName>
        <fullName evidence="2">MtrB/PioB family outer membrane beta-barrel protein</fullName>
    </submittedName>
</protein>
<sequence>MKISGKWLMALPVLVLCAPLSLFAEQESKNLSATIETGAAGLAVSDDISRVNEYSSIRTKPGVNPYGKVDLSVKGAGITLDGDVRFMDSRDQTHNVKLDVKRVLRSSFSYDVFQHWLDHDQINYLDAAIPKAPALSGPSTTIGTNTAFLESNNTITPNFVPGFLVTETASGTRYVANSWTPTAGYTAQQIGRASVFGEDLTPNADFSVVRREWKSHSDLTLPQLPNLTFHFTYRNEDRNGMEQSIGMSKCTSCHVTGKGKKIDENTRDITAGVTGKFGLLTLNYSYMNRQFREHGADPTMTYDPALSPGMNFPANYLTAAQGFDNRLLYDYRNGGLRYDVTPDSNKDSHVIKAKLDLPHNTTMVASYVNTTVDSTKTGDADIFSLDQGKLKTSYDAYGGRITATPWKNLTVTLRGKAEKIENDDVTLSFNTLPVVDVASWGTAPNQFTPTAESLSPTRHSVLSRDVATLGMDTVYRLAKRTTLRLGYEYKNEDRDDELFGKTETHKIKASLNSRPTNTLSMRASYTYKDIENPFQNPDAALVPTTSVMAPFTTTVIGGPTYGVSFYDERIADLSNQPDSVHEGAVTATWSPSARFSTTAYYRVKMEQNDLNTSSWKQQTHSPGISFWYAPSDKVNITLAYNFMKQTSKTDFCQGWYDG</sequence>
<gene>
    <name evidence="2" type="ORF">JZM60_15625</name>
</gene>
<organism evidence="2 3">
    <name type="scientific">Geobacter benzoatilyticus</name>
    <dbReference type="NCBI Taxonomy" id="2815309"/>
    <lineage>
        <taxon>Bacteria</taxon>
        <taxon>Pseudomonadati</taxon>
        <taxon>Thermodesulfobacteriota</taxon>
        <taxon>Desulfuromonadia</taxon>
        <taxon>Geobacterales</taxon>
        <taxon>Geobacteraceae</taxon>
        <taxon>Geobacter</taxon>
    </lineage>
</organism>